<dbReference type="AlphaFoldDB" id="A0A073IYV6"/>
<dbReference type="GeneID" id="68871469"/>
<proteinExistence type="predicted"/>
<dbReference type="RefSeq" id="WP_037926786.1">
    <property type="nucleotide sequence ID" value="NZ_CP054599.1"/>
</dbReference>
<dbReference type="EMBL" id="JAMD01000006">
    <property type="protein sequence ID" value="KEJ95513.1"/>
    <property type="molecule type" value="Genomic_DNA"/>
</dbReference>
<feature type="transmembrane region" description="Helical" evidence="5">
    <location>
        <begin position="196"/>
        <end position="219"/>
    </location>
</feature>
<dbReference type="InterPro" id="IPR059112">
    <property type="entry name" value="CysZ/EI24"/>
</dbReference>
<feature type="transmembrane region" description="Helical" evidence="5">
    <location>
        <begin position="157"/>
        <end position="176"/>
    </location>
</feature>
<comment type="subcellular location">
    <subcellularLocation>
        <location evidence="1">Membrane</location>
        <topology evidence="1">Multi-pass membrane protein</topology>
    </subcellularLocation>
</comment>
<comment type="caution">
    <text evidence="6">The sequence shown here is derived from an EMBL/GenBank/DDBJ whole genome shotgun (WGS) entry which is preliminary data.</text>
</comment>
<evidence type="ECO:0000256" key="3">
    <source>
        <dbReference type="ARBA" id="ARBA00022989"/>
    </source>
</evidence>
<feature type="transmembrane region" description="Helical" evidence="5">
    <location>
        <begin position="128"/>
        <end position="151"/>
    </location>
</feature>
<evidence type="ECO:0000313" key="6">
    <source>
        <dbReference type="EMBL" id="KEJ95513.1"/>
    </source>
</evidence>
<evidence type="ECO:0000256" key="5">
    <source>
        <dbReference type="SAM" id="Phobius"/>
    </source>
</evidence>
<organism evidence="6 7">
    <name type="scientific">Pseudosulfitobacter pseudonitzschiae</name>
    <dbReference type="NCBI Taxonomy" id="1402135"/>
    <lineage>
        <taxon>Bacteria</taxon>
        <taxon>Pseudomonadati</taxon>
        <taxon>Pseudomonadota</taxon>
        <taxon>Alphaproteobacteria</taxon>
        <taxon>Rhodobacterales</taxon>
        <taxon>Roseobacteraceae</taxon>
        <taxon>Pseudosulfitobacter</taxon>
    </lineage>
</organism>
<keyword evidence="2 5" id="KW-0812">Transmembrane</keyword>
<dbReference type="Pfam" id="PF07264">
    <property type="entry name" value="EI24"/>
    <property type="match status" value="1"/>
</dbReference>
<protein>
    <submittedName>
        <fullName evidence="6">Membrane protein</fullName>
    </submittedName>
</protein>
<accession>A0A073IYV6</accession>
<reference evidence="6 7" key="1">
    <citation type="submission" date="2014-01" db="EMBL/GenBank/DDBJ databases">
        <title>Sulfitobacter sp. H3 (MCCC 1A00686) Genome Sequencing.</title>
        <authorList>
            <person name="Lai Q."/>
            <person name="Hong Z."/>
        </authorList>
    </citation>
    <scope>NUCLEOTIDE SEQUENCE [LARGE SCALE GENOMIC DNA]</scope>
    <source>
        <strain evidence="6 7">H3</strain>
    </source>
</reference>
<evidence type="ECO:0000256" key="2">
    <source>
        <dbReference type="ARBA" id="ARBA00022692"/>
    </source>
</evidence>
<evidence type="ECO:0000256" key="4">
    <source>
        <dbReference type="ARBA" id="ARBA00023136"/>
    </source>
</evidence>
<evidence type="ECO:0000256" key="1">
    <source>
        <dbReference type="ARBA" id="ARBA00004141"/>
    </source>
</evidence>
<feature type="transmembrane region" description="Helical" evidence="5">
    <location>
        <begin position="21"/>
        <end position="44"/>
    </location>
</feature>
<name>A0A073IYV6_9RHOB</name>
<dbReference type="Proteomes" id="UP000027746">
    <property type="component" value="Unassembled WGS sequence"/>
</dbReference>
<dbReference type="OrthoDB" id="5421146at2"/>
<sequence length="246" mass="27003">MIFASFFAALGQIGDPRFRRVLLLGIALTIVLLVAFTTGLVWLVDALTADSVDAPIVGEITWLDDILSWGSVLLMLVLSVFLMVPVASAITSMFLDEVAQAVEDEHYPDLPPALNVPFGDAVRDTVNFMGVLIGANLLAIIVYVILTLMLMPFLTPVVFWALNGFLLGREYFTLAAMRRIGRERARDMRSQHSGTIFIAGFLMAIPLSVPLVNLLIPILGAATFTHLFHRLQMAGPSARTSQYRAR</sequence>
<evidence type="ECO:0000313" key="7">
    <source>
        <dbReference type="Proteomes" id="UP000027746"/>
    </source>
</evidence>
<keyword evidence="3 5" id="KW-1133">Transmembrane helix</keyword>
<feature type="transmembrane region" description="Helical" evidence="5">
    <location>
        <begin position="66"/>
        <end position="87"/>
    </location>
</feature>
<keyword evidence="7" id="KW-1185">Reference proteome</keyword>
<keyword evidence="4 5" id="KW-0472">Membrane</keyword>
<gene>
    <name evidence="6" type="ORF">SUH3_21245</name>
</gene>